<evidence type="ECO:0000256" key="1">
    <source>
        <dbReference type="SAM" id="MobiDB-lite"/>
    </source>
</evidence>
<evidence type="ECO:0000313" key="2">
    <source>
        <dbReference type="EMBL" id="CAA9264733.1"/>
    </source>
</evidence>
<organism evidence="2">
    <name type="scientific">uncultured Chloroflexia bacterium</name>
    <dbReference type="NCBI Taxonomy" id="1672391"/>
    <lineage>
        <taxon>Bacteria</taxon>
        <taxon>Bacillati</taxon>
        <taxon>Chloroflexota</taxon>
        <taxon>Chloroflexia</taxon>
        <taxon>environmental samples</taxon>
    </lineage>
</organism>
<feature type="compositionally biased region" description="Basic and acidic residues" evidence="1">
    <location>
        <begin position="64"/>
        <end position="73"/>
    </location>
</feature>
<feature type="non-terminal residue" evidence="2">
    <location>
        <position position="120"/>
    </location>
</feature>
<protein>
    <submittedName>
        <fullName evidence="2">Uncharacterized protein</fullName>
    </submittedName>
</protein>
<dbReference type="EMBL" id="CADCTR010000800">
    <property type="protein sequence ID" value="CAA9264733.1"/>
    <property type="molecule type" value="Genomic_DNA"/>
</dbReference>
<gene>
    <name evidence="2" type="ORF">AVDCRST_MAG93-2352</name>
</gene>
<reference evidence="2" key="1">
    <citation type="submission" date="2020-02" db="EMBL/GenBank/DDBJ databases">
        <authorList>
            <person name="Meier V. D."/>
        </authorList>
    </citation>
    <scope>NUCLEOTIDE SEQUENCE</scope>
    <source>
        <strain evidence="2">AVDCRST_MAG93</strain>
    </source>
</reference>
<sequence length="120" mass="13126">VRSDAPVWVCVQRGSADQCWAGNGWHCGARLSDAPAAPTFSIAYVIGATTAPHFFDGSHRHTHDHPCAPRFTREPPLSATRVDSGYPFCSQPARRHGRLADDRSSPRANLRGRRVVPTPL</sequence>
<name>A0A6J4IYZ3_9CHLR</name>
<dbReference type="AlphaFoldDB" id="A0A6J4IYZ3"/>
<feature type="region of interest" description="Disordered" evidence="1">
    <location>
        <begin position="64"/>
        <end position="120"/>
    </location>
</feature>
<feature type="non-terminal residue" evidence="2">
    <location>
        <position position="1"/>
    </location>
</feature>
<proteinExistence type="predicted"/>
<accession>A0A6J4IYZ3</accession>